<dbReference type="AlphaFoldDB" id="A0A397Z1D3"/>
<accession>A0A397Z1D3</accession>
<gene>
    <name evidence="2" type="ORF">BRARA_F02724</name>
</gene>
<feature type="region of interest" description="Disordered" evidence="1">
    <location>
        <begin position="40"/>
        <end position="72"/>
    </location>
</feature>
<organism evidence="2 3">
    <name type="scientific">Brassica campestris</name>
    <name type="common">Field mustard</name>
    <dbReference type="NCBI Taxonomy" id="3711"/>
    <lineage>
        <taxon>Eukaryota</taxon>
        <taxon>Viridiplantae</taxon>
        <taxon>Streptophyta</taxon>
        <taxon>Embryophyta</taxon>
        <taxon>Tracheophyta</taxon>
        <taxon>Spermatophyta</taxon>
        <taxon>Magnoliopsida</taxon>
        <taxon>eudicotyledons</taxon>
        <taxon>Gunneridae</taxon>
        <taxon>Pentapetalae</taxon>
        <taxon>rosids</taxon>
        <taxon>malvids</taxon>
        <taxon>Brassicales</taxon>
        <taxon>Brassicaceae</taxon>
        <taxon>Brassiceae</taxon>
        <taxon>Brassica</taxon>
    </lineage>
</organism>
<evidence type="ECO:0000313" key="2">
    <source>
        <dbReference type="EMBL" id="RID59499.1"/>
    </source>
</evidence>
<dbReference type="EMBL" id="CM010633">
    <property type="protein sequence ID" value="RID59499.1"/>
    <property type="molecule type" value="Genomic_DNA"/>
</dbReference>
<reference evidence="2 3" key="1">
    <citation type="submission" date="2018-06" db="EMBL/GenBank/DDBJ databases">
        <title>WGS assembly of Brassica rapa FPsc.</title>
        <authorList>
            <person name="Bowman J."/>
            <person name="Kohchi T."/>
            <person name="Yamato K."/>
            <person name="Jenkins J."/>
            <person name="Shu S."/>
            <person name="Ishizaki K."/>
            <person name="Yamaoka S."/>
            <person name="Nishihama R."/>
            <person name="Nakamura Y."/>
            <person name="Berger F."/>
            <person name="Adam C."/>
            <person name="Aki S."/>
            <person name="Althoff F."/>
            <person name="Araki T."/>
            <person name="Arteaga-Vazquez M."/>
            <person name="Balasubrmanian S."/>
            <person name="Bauer D."/>
            <person name="Boehm C."/>
            <person name="Briginshaw L."/>
            <person name="Caballero-Perez J."/>
            <person name="Catarino B."/>
            <person name="Chen F."/>
            <person name="Chiyoda S."/>
            <person name="Chovatia M."/>
            <person name="Davies K."/>
            <person name="Delmans M."/>
            <person name="Demura T."/>
            <person name="Dierschke T."/>
            <person name="Dolan L."/>
            <person name="Dorantes-Acosta A."/>
            <person name="Eklund D."/>
            <person name="Florent S."/>
            <person name="Flores-Sandoval E."/>
            <person name="Fujiyama A."/>
            <person name="Fukuzawa H."/>
            <person name="Galik B."/>
            <person name="Grimanelli D."/>
            <person name="Grimwood J."/>
            <person name="Grossniklaus U."/>
            <person name="Hamada T."/>
            <person name="Haseloff J."/>
            <person name="Hetherington A."/>
            <person name="Higo A."/>
            <person name="Hirakawa Y."/>
            <person name="Hundley H."/>
            <person name="Ikeda Y."/>
            <person name="Inoue K."/>
            <person name="Inoue S."/>
            <person name="Ishida S."/>
            <person name="Jia Q."/>
            <person name="Kakita M."/>
            <person name="Kanazawa T."/>
            <person name="Kawai Y."/>
            <person name="Kawashima T."/>
            <person name="Kennedy M."/>
            <person name="Kinose K."/>
            <person name="Kinoshita T."/>
            <person name="Kohara Y."/>
            <person name="Koide E."/>
            <person name="Komatsu K."/>
            <person name="Kopischke S."/>
            <person name="Kubo M."/>
            <person name="Kyozuka J."/>
            <person name="Lagercrantz U."/>
            <person name="Lin S."/>
            <person name="Lindquist E."/>
            <person name="Lipzen A."/>
            <person name="Lu C."/>
            <person name="Luna E."/>
            <person name="Martienssen R."/>
            <person name="Minamino N."/>
            <person name="Mizutani M."/>
            <person name="Mizutani M."/>
            <person name="Mochizuki N."/>
            <person name="Monte I."/>
            <person name="Mosher R."/>
            <person name="Nagasaki H."/>
            <person name="Nakagami H."/>
            <person name="Naramoto S."/>
            <person name="Nishitani K."/>
            <person name="Ohtani M."/>
            <person name="Okamoto T."/>
            <person name="Okumura M."/>
            <person name="Phillips J."/>
            <person name="Pollak B."/>
            <person name="Reinders A."/>
            <person name="Roevekamp M."/>
            <person name="Sano R."/>
            <person name="Sawa S."/>
            <person name="Schmid M."/>
            <person name="Shirakawa M."/>
            <person name="Solano R."/>
            <person name="Spunde A."/>
            <person name="Suetsugu N."/>
            <person name="Sugano S."/>
            <person name="Sugiyama A."/>
            <person name="Sun R."/>
            <person name="Suzuki Y."/>
            <person name="Takenaka M."/>
            <person name="Takezawa D."/>
            <person name="Tomogane H."/>
            <person name="Tsuzuki M."/>
            <person name="Ueda T."/>
            <person name="Umeda M."/>
            <person name="Ward J."/>
            <person name="Watanabe Y."/>
            <person name="Yazaki K."/>
            <person name="Yokoyama R."/>
            <person name="Yoshitake Y."/>
            <person name="Yotsui I."/>
            <person name="Zachgo S."/>
            <person name="Schmutz J."/>
        </authorList>
    </citation>
    <scope>NUCLEOTIDE SEQUENCE [LARGE SCALE GENOMIC DNA]</scope>
    <source>
        <strain evidence="3">cv. B-3</strain>
    </source>
</reference>
<name>A0A397Z1D3_BRACM</name>
<dbReference type="Proteomes" id="UP000264353">
    <property type="component" value="Chromosome A6"/>
</dbReference>
<feature type="compositionally biased region" description="Basic and acidic residues" evidence="1">
    <location>
        <begin position="40"/>
        <end position="51"/>
    </location>
</feature>
<evidence type="ECO:0000313" key="3">
    <source>
        <dbReference type="Proteomes" id="UP000264353"/>
    </source>
</evidence>
<evidence type="ECO:0000256" key="1">
    <source>
        <dbReference type="SAM" id="MobiDB-lite"/>
    </source>
</evidence>
<proteinExistence type="predicted"/>
<sequence>MKGISYQVFFSKSCHSYLTTCLPQAQLKLQAEAAIAIDKPLQDRRRKEQREGNQVGDLNHRHLQSQNVRRESERVCWRKKKRAREWEAHTF</sequence>
<protein>
    <submittedName>
        <fullName evidence="2">Uncharacterized protein</fullName>
    </submittedName>
</protein>